<dbReference type="SUPFAM" id="SSF158560">
    <property type="entry name" value="BH3980-like"/>
    <property type="match status" value="1"/>
</dbReference>
<protein>
    <recommendedName>
        <fullName evidence="4">DUF1048 domain-containing protein</fullName>
    </recommendedName>
</protein>
<feature type="transmembrane region" description="Helical" evidence="1">
    <location>
        <begin position="124"/>
        <end position="147"/>
    </location>
</feature>
<evidence type="ECO:0008006" key="4">
    <source>
        <dbReference type="Google" id="ProtNLM"/>
    </source>
</evidence>
<dbReference type="RefSeq" id="WP_074658001.1">
    <property type="nucleotide sequence ID" value="NZ_FOLZ01000002.1"/>
</dbReference>
<feature type="transmembrane region" description="Helical" evidence="1">
    <location>
        <begin position="92"/>
        <end position="112"/>
    </location>
</feature>
<feature type="transmembrane region" description="Helical" evidence="1">
    <location>
        <begin position="221"/>
        <end position="239"/>
    </location>
</feature>
<evidence type="ECO:0000256" key="1">
    <source>
        <dbReference type="SAM" id="Phobius"/>
    </source>
</evidence>
<reference evidence="3" key="1">
    <citation type="submission" date="2016-10" db="EMBL/GenBank/DDBJ databases">
        <authorList>
            <person name="Varghese N."/>
            <person name="Submissions S."/>
        </authorList>
    </citation>
    <scope>NUCLEOTIDE SEQUENCE [LARGE SCALE GENOMIC DNA]</scope>
    <source>
        <strain evidence="3">LMG 15572</strain>
    </source>
</reference>
<keyword evidence="1" id="KW-0472">Membrane</keyword>
<dbReference type="EMBL" id="FPBN01000002">
    <property type="protein sequence ID" value="SFU49136.1"/>
    <property type="molecule type" value="Genomic_DNA"/>
</dbReference>
<accession>A0A1I7GLK1</accession>
<dbReference type="AlphaFoldDB" id="A0A1I7GLK1"/>
<dbReference type="Proteomes" id="UP000183629">
    <property type="component" value="Unassembled WGS sequence"/>
</dbReference>
<evidence type="ECO:0000313" key="3">
    <source>
        <dbReference type="Proteomes" id="UP000183629"/>
    </source>
</evidence>
<keyword evidence="3" id="KW-1185">Reference proteome</keyword>
<keyword evidence="1" id="KW-1133">Transmembrane helix</keyword>
<proteinExistence type="predicted"/>
<organism evidence="2 3">
    <name type="scientific">Streptococcus gallolyticus</name>
    <dbReference type="NCBI Taxonomy" id="315405"/>
    <lineage>
        <taxon>Bacteria</taxon>
        <taxon>Bacillati</taxon>
        <taxon>Bacillota</taxon>
        <taxon>Bacilli</taxon>
        <taxon>Lactobacillales</taxon>
        <taxon>Streptococcaceae</taxon>
        <taxon>Streptococcus</taxon>
    </lineage>
</organism>
<evidence type="ECO:0000313" key="2">
    <source>
        <dbReference type="EMBL" id="SFU49136.1"/>
    </source>
</evidence>
<feature type="transmembrane region" description="Helical" evidence="1">
    <location>
        <begin position="191"/>
        <end position="214"/>
    </location>
</feature>
<feature type="transmembrane region" description="Helical" evidence="1">
    <location>
        <begin position="159"/>
        <end position="179"/>
    </location>
</feature>
<feature type="transmembrane region" description="Helical" evidence="1">
    <location>
        <begin position="251"/>
        <end position="272"/>
    </location>
</feature>
<gene>
    <name evidence="2" type="ORF">SAMN05660328_102203</name>
</gene>
<sequence>MEEIIKSYYTETKKVLDSLSQSNREYFEKVEDYMIFSGIFYDEISLRKVILQMALDLKDAEQDGLTAVEYFGDNPKKMVDNVIREAKVDTRISQISLFTIFIGVICYCHFLSDFSSDGLVTINVFEYLSSVVFGLVVMAVFLTFYKQSIYGLTLRKDKLGSYLTIVVIAALIIALVYLFDRFRMVFVGPIYTFSTLVSIVIASILVIGGLFLVTRRKLFRVFIPVIVGYFLAGILALVINTAGIQHNVLQFAPIIVICLSLLVFLIMSRLLIFK</sequence>
<keyword evidence="1" id="KW-0812">Transmembrane</keyword>
<name>A0A1I7GLK1_9STRE</name>